<keyword evidence="1" id="KW-0378">Hydrolase</keyword>
<dbReference type="RefSeq" id="WP_344007780.1">
    <property type="nucleotide sequence ID" value="NZ_BAAAMY010000005.1"/>
</dbReference>
<protein>
    <recommendedName>
        <fullName evidence="6">Class E sortase</fullName>
    </recommendedName>
</protein>
<evidence type="ECO:0008006" key="6">
    <source>
        <dbReference type="Google" id="ProtNLM"/>
    </source>
</evidence>
<dbReference type="Pfam" id="PF04203">
    <property type="entry name" value="Sortase"/>
    <property type="match status" value="1"/>
</dbReference>
<dbReference type="InterPro" id="IPR023365">
    <property type="entry name" value="Sortase_dom-sf"/>
</dbReference>
<dbReference type="NCBIfam" id="NF033747">
    <property type="entry name" value="class_E_sortase"/>
    <property type="match status" value="1"/>
</dbReference>
<sequence length="257" mass="26808">MSRTPTPTAPSPEAPAPARGGRRASLVVGLGLVLAGLGVLGWYGWEMYGTTYVAERRHGSVVEQLEREWDARAGGDTGRDPGDGAGGEAAAGGTPVEAAGGALAGAVIRIPRFGDDYAVPVLEGVGDDVLATGYGHFTDSADPGGRGNYAVAAHRVTHGEPLRDMPELQPGDDVVVETADTVYTYRLTSGGDDLVVGFEDYWVVDRLPTNPAGGVQPVQEPGQRLITLTTCASVFETDERMIAFGELVDASPRRTTG</sequence>
<dbReference type="InterPro" id="IPR042003">
    <property type="entry name" value="Sortase_E"/>
</dbReference>
<gene>
    <name evidence="4" type="ORF">GCM10009737_25570</name>
</gene>
<dbReference type="Proteomes" id="UP001501612">
    <property type="component" value="Unassembled WGS sequence"/>
</dbReference>
<dbReference type="SUPFAM" id="SSF63817">
    <property type="entry name" value="Sortase"/>
    <property type="match status" value="1"/>
</dbReference>
<dbReference type="InterPro" id="IPR053465">
    <property type="entry name" value="Sortase_Class_E"/>
</dbReference>
<dbReference type="InterPro" id="IPR005754">
    <property type="entry name" value="Sortase"/>
</dbReference>
<comment type="caution">
    <text evidence="4">The sequence shown here is derived from an EMBL/GenBank/DDBJ whole genome shotgun (WGS) entry which is preliminary data.</text>
</comment>
<feature type="transmembrane region" description="Helical" evidence="3">
    <location>
        <begin position="26"/>
        <end position="45"/>
    </location>
</feature>
<name>A0ABP5AUI0_9ACTN</name>
<feature type="compositionally biased region" description="Basic and acidic residues" evidence="2">
    <location>
        <begin position="70"/>
        <end position="82"/>
    </location>
</feature>
<feature type="region of interest" description="Disordered" evidence="2">
    <location>
        <begin position="70"/>
        <end position="93"/>
    </location>
</feature>
<accession>A0ABP5AUI0</accession>
<evidence type="ECO:0000313" key="5">
    <source>
        <dbReference type="Proteomes" id="UP001501612"/>
    </source>
</evidence>
<dbReference type="EMBL" id="BAAAMY010000005">
    <property type="protein sequence ID" value="GAA1922917.1"/>
    <property type="molecule type" value="Genomic_DNA"/>
</dbReference>
<keyword evidence="3" id="KW-0472">Membrane</keyword>
<feature type="region of interest" description="Disordered" evidence="2">
    <location>
        <begin position="1"/>
        <end position="20"/>
    </location>
</feature>
<keyword evidence="3" id="KW-1133">Transmembrane helix</keyword>
<evidence type="ECO:0000313" key="4">
    <source>
        <dbReference type="EMBL" id="GAA1922917.1"/>
    </source>
</evidence>
<dbReference type="Gene3D" id="2.40.260.10">
    <property type="entry name" value="Sortase"/>
    <property type="match status" value="1"/>
</dbReference>
<dbReference type="CDD" id="cd05830">
    <property type="entry name" value="Sortase_E"/>
    <property type="match status" value="1"/>
</dbReference>
<keyword evidence="5" id="KW-1185">Reference proteome</keyword>
<evidence type="ECO:0000256" key="2">
    <source>
        <dbReference type="SAM" id="MobiDB-lite"/>
    </source>
</evidence>
<keyword evidence="3" id="KW-0812">Transmembrane</keyword>
<organism evidence="4 5">
    <name type="scientific">Nocardioides lentus</name>
    <dbReference type="NCBI Taxonomy" id="338077"/>
    <lineage>
        <taxon>Bacteria</taxon>
        <taxon>Bacillati</taxon>
        <taxon>Actinomycetota</taxon>
        <taxon>Actinomycetes</taxon>
        <taxon>Propionibacteriales</taxon>
        <taxon>Nocardioidaceae</taxon>
        <taxon>Nocardioides</taxon>
    </lineage>
</organism>
<reference evidence="5" key="1">
    <citation type="journal article" date="2019" name="Int. J. Syst. Evol. Microbiol.">
        <title>The Global Catalogue of Microorganisms (GCM) 10K type strain sequencing project: providing services to taxonomists for standard genome sequencing and annotation.</title>
        <authorList>
            <consortium name="The Broad Institute Genomics Platform"/>
            <consortium name="The Broad Institute Genome Sequencing Center for Infectious Disease"/>
            <person name="Wu L."/>
            <person name="Ma J."/>
        </authorList>
    </citation>
    <scope>NUCLEOTIDE SEQUENCE [LARGE SCALE GENOMIC DNA]</scope>
    <source>
        <strain evidence="5">JCM 14046</strain>
    </source>
</reference>
<evidence type="ECO:0000256" key="1">
    <source>
        <dbReference type="ARBA" id="ARBA00022801"/>
    </source>
</evidence>
<evidence type="ECO:0000256" key="3">
    <source>
        <dbReference type="SAM" id="Phobius"/>
    </source>
</evidence>
<proteinExistence type="predicted"/>